<dbReference type="InterPro" id="IPR042619">
    <property type="entry name" value="BBS10"/>
</dbReference>
<evidence type="ECO:0000313" key="2">
    <source>
        <dbReference type="Proteomes" id="UP000265120"/>
    </source>
</evidence>
<dbReference type="FunCoup" id="A0A3P8US09">
    <property type="interactions" value="7"/>
</dbReference>
<dbReference type="InterPro" id="IPR002423">
    <property type="entry name" value="Cpn60/GroEL/TCP-1"/>
</dbReference>
<name>A0A3P8US09_CYNSE</name>
<dbReference type="Gene3D" id="1.10.560.10">
    <property type="entry name" value="GroEL-like equatorial domain"/>
    <property type="match status" value="1"/>
</dbReference>
<dbReference type="Proteomes" id="UP000265120">
    <property type="component" value="Chromosome 6"/>
</dbReference>
<dbReference type="STRING" id="244447.ENSCSEP00000005983"/>
<dbReference type="GO" id="GO:0005524">
    <property type="term" value="F:ATP binding"/>
    <property type="evidence" value="ECO:0007669"/>
    <property type="project" value="InterPro"/>
</dbReference>
<dbReference type="AlphaFoldDB" id="A0A3P8US09"/>
<organism evidence="1 2">
    <name type="scientific">Cynoglossus semilaevis</name>
    <name type="common">Tongue sole</name>
    <dbReference type="NCBI Taxonomy" id="244447"/>
    <lineage>
        <taxon>Eukaryota</taxon>
        <taxon>Metazoa</taxon>
        <taxon>Chordata</taxon>
        <taxon>Craniata</taxon>
        <taxon>Vertebrata</taxon>
        <taxon>Euteleostomi</taxon>
        <taxon>Actinopterygii</taxon>
        <taxon>Neopterygii</taxon>
        <taxon>Teleostei</taxon>
        <taxon>Neoteleostei</taxon>
        <taxon>Acanthomorphata</taxon>
        <taxon>Carangaria</taxon>
        <taxon>Pleuronectiformes</taxon>
        <taxon>Pleuronectoidei</taxon>
        <taxon>Cynoglossidae</taxon>
        <taxon>Cynoglossinae</taxon>
        <taxon>Cynoglossus</taxon>
    </lineage>
</organism>
<protein>
    <submittedName>
        <fullName evidence="1">Bardet-Biedl syndrome 10</fullName>
    </submittedName>
</protein>
<dbReference type="GeneTree" id="ENSGT00390000002417"/>
<dbReference type="SUPFAM" id="SSF48592">
    <property type="entry name" value="GroEL equatorial domain-like"/>
    <property type="match status" value="1"/>
</dbReference>
<keyword evidence="2" id="KW-1185">Reference proteome</keyword>
<reference evidence="1 2" key="1">
    <citation type="journal article" date="2014" name="Nat. Genet.">
        <title>Whole-genome sequence of a flatfish provides insights into ZW sex chromosome evolution and adaptation to a benthic lifestyle.</title>
        <authorList>
            <person name="Chen S."/>
            <person name="Zhang G."/>
            <person name="Shao C."/>
            <person name="Huang Q."/>
            <person name="Liu G."/>
            <person name="Zhang P."/>
            <person name="Song W."/>
            <person name="An N."/>
            <person name="Chalopin D."/>
            <person name="Volff J.N."/>
            <person name="Hong Y."/>
            <person name="Li Q."/>
            <person name="Sha Z."/>
            <person name="Zhou H."/>
            <person name="Xie M."/>
            <person name="Yu Q."/>
            <person name="Liu Y."/>
            <person name="Xiang H."/>
            <person name="Wang N."/>
            <person name="Wu K."/>
            <person name="Yang C."/>
            <person name="Zhou Q."/>
            <person name="Liao X."/>
            <person name="Yang L."/>
            <person name="Hu Q."/>
            <person name="Zhang J."/>
            <person name="Meng L."/>
            <person name="Jin L."/>
            <person name="Tian Y."/>
            <person name="Lian J."/>
            <person name="Yang J."/>
            <person name="Miao G."/>
            <person name="Liu S."/>
            <person name="Liang Z."/>
            <person name="Yan F."/>
            <person name="Li Y."/>
            <person name="Sun B."/>
            <person name="Zhang H."/>
            <person name="Zhang J."/>
            <person name="Zhu Y."/>
            <person name="Du M."/>
            <person name="Zhao Y."/>
            <person name="Schartl M."/>
            <person name="Tang Q."/>
            <person name="Wang J."/>
        </authorList>
    </citation>
    <scope>NUCLEOTIDE SEQUENCE</scope>
</reference>
<accession>A0A3P8US09</accession>
<dbReference type="GO" id="GO:0051131">
    <property type="term" value="P:chaperone-mediated protein complex assembly"/>
    <property type="evidence" value="ECO:0007669"/>
    <property type="project" value="InterPro"/>
</dbReference>
<dbReference type="InterPro" id="IPR027413">
    <property type="entry name" value="GROEL-like_equatorial_sf"/>
</dbReference>
<reference evidence="1" key="2">
    <citation type="submission" date="2025-08" db="UniProtKB">
        <authorList>
            <consortium name="Ensembl"/>
        </authorList>
    </citation>
    <scope>IDENTIFICATION</scope>
</reference>
<evidence type="ECO:0000313" key="1">
    <source>
        <dbReference type="Ensembl" id="ENSCSEP00000005983.1"/>
    </source>
</evidence>
<proteinExistence type="predicted"/>
<reference evidence="1" key="3">
    <citation type="submission" date="2025-09" db="UniProtKB">
        <authorList>
            <consortium name="Ensembl"/>
        </authorList>
    </citation>
    <scope>IDENTIFICATION</scope>
</reference>
<sequence length="626" mass="69115">SSLIRSISGSVTSHVLQIVSALEAVVLRSFGPNGGQVLFTKDTGEAIVTRSGTRILTALRLKHPLARMVVDCVWKHSRATGDGSKNFILLLASLLRMFQTALQTTTAWRLAYELREFGMMKLDEIICLGVLPYGFCAKLENDPLDTHYLCVKKLLTPFFQTRLGQTHCDMISHLTCEFLMRSRVANNHPSSGLHFVYTNFPALHTTVSGVPVTCSRLIEGQVIHSDFAVHFPQTDKQPVKAVVFTQHVQPKLLGEGDILTVGFEDQAFKKKSIVEFTAWSEKSLQLVFASLQSFGVSVLLSAVKQSAAFLALAAQAEMCVVECVSEDELSLFARLSRTAPVLDCCAIEAVNVATLTFCCPLTLGVQRYECVVVTQFYGNVTTYNWSFFHYDCVLCLLFIYLFMYLLKLNFLFSFHRYVHVAFPHSEQDVVVNLSSLVICGSGKEQTDQYASAFQDSIRMLLTTYEPRGTTTLSDERTCLLTDEKTESASSSAPDLQQHVLDSCCVVPAGGAFEILLSRALLQHGDKYPVSRLLSDALLSVSRHICTQTSGRFSPAQAKVLTQCDGFSSKAVMSGSSLESVSCKHILLQSVLWCATSLLRVDKILYTHVVLNTDSQKSAGDSWDDTG</sequence>
<dbReference type="InParanoid" id="A0A3P8US09"/>
<dbReference type="PANTHER" id="PTHR14667:SF2">
    <property type="entry name" value="BARDET-BIEDL SYNDROME 10 PROTEIN"/>
    <property type="match status" value="1"/>
</dbReference>
<dbReference type="Ensembl" id="ENSCSET00000006047.1">
    <property type="protein sequence ID" value="ENSCSEP00000005983.1"/>
    <property type="gene ID" value="ENSCSEG00000003863.1"/>
</dbReference>
<dbReference type="PANTHER" id="PTHR14667">
    <property type="entry name" value="BARDET-BIEDL SYNDROME 10 PROTEIN"/>
    <property type="match status" value="1"/>
</dbReference>
<dbReference type="Pfam" id="PF00118">
    <property type="entry name" value="Cpn60_TCP1"/>
    <property type="match status" value="1"/>
</dbReference>